<proteinExistence type="predicted"/>
<evidence type="ECO:0000313" key="3">
    <source>
        <dbReference type="EMBL" id="GFY43040.1"/>
    </source>
</evidence>
<evidence type="ECO:0000313" key="2">
    <source>
        <dbReference type="EMBL" id="GFS54065.1"/>
    </source>
</evidence>
<dbReference type="EMBL" id="BMAV01026856">
    <property type="protein sequence ID" value="GFS54065.1"/>
    <property type="molecule type" value="Genomic_DNA"/>
</dbReference>
<comment type="caution">
    <text evidence="3">The sequence shown here is derived from an EMBL/GenBank/DDBJ whole genome shotgun (WGS) entry which is preliminary data.</text>
</comment>
<evidence type="ECO:0000313" key="4">
    <source>
        <dbReference type="Proteomes" id="UP000886998"/>
    </source>
</evidence>
<gene>
    <name evidence="2" type="ORF">TNIN_135621</name>
    <name evidence="3" type="ORF">TNIN_357261</name>
</gene>
<dbReference type="EMBL" id="BMAV01003442">
    <property type="protein sequence ID" value="GFY43040.1"/>
    <property type="molecule type" value="Genomic_DNA"/>
</dbReference>
<name>A0A8X6WXH5_9ARAC</name>
<reference evidence="3" key="1">
    <citation type="submission" date="2020-08" db="EMBL/GenBank/DDBJ databases">
        <title>Multicomponent nature underlies the extraordinary mechanical properties of spider dragline silk.</title>
        <authorList>
            <person name="Kono N."/>
            <person name="Nakamura H."/>
            <person name="Mori M."/>
            <person name="Yoshida Y."/>
            <person name="Ohtoshi R."/>
            <person name="Malay A.D."/>
            <person name="Moran D.A.P."/>
            <person name="Tomita M."/>
            <person name="Numata K."/>
            <person name="Arakawa K."/>
        </authorList>
    </citation>
    <scope>NUCLEOTIDE SEQUENCE</scope>
</reference>
<protein>
    <submittedName>
        <fullName evidence="3">Uncharacterized protein</fullName>
    </submittedName>
</protein>
<sequence length="90" mass="10083">MNDCKGCSVWFIVQRTSPLKYLLCKHGSNANFQKLSKFNRKHLKELIVEAITTSRGFEKVVANDKKSVAEEEEHGHECSGGFPAPILFSA</sequence>
<keyword evidence="4" id="KW-1185">Reference proteome</keyword>
<organism evidence="3 4">
    <name type="scientific">Trichonephila inaurata madagascariensis</name>
    <dbReference type="NCBI Taxonomy" id="2747483"/>
    <lineage>
        <taxon>Eukaryota</taxon>
        <taxon>Metazoa</taxon>
        <taxon>Ecdysozoa</taxon>
        <taxon>Arthropoda</taxon>
        <taxon>Chelicerata</taxon>
        <taxon>Arachnida</taxon>
        <taxon>Araneae</taxon>
        <taxon>Araneomorphae</taxon>
        <taxon>Entelegynae</taxon>
        <taxon>Araneoidea</taxon>
        <taxon>Nephilidae</taxon>
        <taxon>Trichonephila</taxon>
        <taxon>Trichonephila inaurata</taxon>
    </lineage>
</organism>
<dbReference type="AlphaFoldDB" id="A0A8X6WXH5"/>
<accession>A0A8X6WXH5</accession>
<feature type="region of interest" description="Disordered" evidence="1">
    <location>
        <begin position="71"/>
        <end position="90"/>
    </location>
</feature>
<dbReference type="Proteomes" id="UP000886998">
    <property type="component" value="Unassembled WGS sequence"/>
</dbReference>
<evidence type="ECO:0000256" key="1">
    <source>
        <dbReference type="SAM" id="MobiDB-lite"/>
    </source>
</evidence>